<feature type="compositionally biased region" description="Polar residues" evidence="1">
    <location>
        <begin position="198"/>
        <end position="214"/>
    </location>
</feature>
<evidence type="ECO:0000313" key="3">
    <source>
        <dbReference type="Proteomes" id="UP000005239"/>
    </source>
</evidence>
<dbReference type="OrthoDB" id="629492at2759"/>
<dbReference type="AlphaFoldDB" id="A0A2A6C809"/>
<dbReference type="PANTHER" id="PTHR46461">
    <property type="entry name" value="KELCH DOMAIN-CONTAINING PROTEIN 3"/>
    <property type="match status" value="1"/>
</dbReference>
<name>A0A2A6C809_PRIPA</name>
<dbReference type="SUPFAM" id="SSF117281">
    <property type="entry name" value="Kelch motif"/>
    <property type="match status" value="1"/>
</dbReference>
<reference evidence="2" key="2">
    <citation type="submission" date="2022-06" db="UniProtKB">
        <authorList>
            <consortium name="EnsemblMetazoa"/>
        </authorList>
    </citation>
    <scope>IDENTIFICATION</scope>
    <source>
        <strain evidence="2">PS312</strain>
    </source>
</reference>
<proteinExistence type="predicted"/>
<feature type="region of interest" description="Disordered" evidence="1">
    <location>
        <begin position="195"/>
        <end position="222"/>
    </location>
</feature>
<gene>
    <name evidence="2" type="primary">WBGene00272889</name>
</gene>
<sequence>MLWVAHESFDDKDRKRAKYTFAISERIYLLNASFNNGGFLVSELNPRNYELKRIDVELHNFVAPHSVYGGSLVVHAGRAYLWHARSEKLYVGWIVNANAVAFQLRLWDMASVDSRKAAELDGKSVKAYYFWGRAALQLGQLIDEDLERSRGRLLDESEVENAKMEAHEGDRLLRGKTPRGPCYYALCNNLRPCGHEGTPSTGQPLRLSNKSPPQRRSKDDISHWAVEETRGAVPSGRYGNAYCKWGNSLLIHGGFEDLPASVSADTYELDLDTKIWTRRDTVASQEILTAFASTNRWDGCGVTAGWRMHVIGSKGEAHFVLDLSTNRWSAVRAEGAARLPIVFNSFCACDHIFFYGMPSPEEGSVLYRLDEERNEWVQVFAAGARSPRLSTTYQNTLVAGTRVFFIEGQEVERMDGEESSASMSVLELNPNLFDQAASVLLRSERGKEAIRNVLPRYLSNQLVPDKTERRSDEEEDEKKEEDGRYPMGILREIRMLRARHGLTE</sequence>
<protein>
    <submittedName>
        <fullName evidence="2">Uncharacterized protein</fullName>
    </submittedName>
</protein>
<dbReference type="Gene3D" id="2.120.10.80">
    <property type="entry name" value="Kelch-type beta propeller"/>
    <property type="match status" value="1"/>
</dbReference>
<accession>A0A2A6C809</accession>
<accession>A0A8R1YVC4</accession>
<evidence type="ECO:0000256" key="1">
    <source>
        <dbReference type="SAM" id="MobiDB-lite"/>
    </source>
</evidence>
<dbReference type="InterPro" id="IPR015915">
    <property type="entry name" value="Kelch-typ_b-propeller"/>
</dbReference>
<evidence type="ECO:0000313" key="2">
    <source>
        <dbReference type="EnsemblMetazoa" id="PPA34520.1"/>
    </source>
</evidence>
<dbReference type="InterPro" id="IPR052637">
    <property type="entry name" value="KLHDC3-like"/>
</dbReference>
<keyword evidence="3" id="KW-1185">Reference proteome</keyword>
<dbReference type="GO" id="GO:0003682">
    <property type="term" value="F:chromatin binding"/>
    <property type="evidence" value="ECO:0007669"/>
    <property type="project" value="InterPro"/>
</dbReference>
<reference evidence="3" key="1">
    <citation type="journal article" date="2008" name="Nat. Genet.">
        <title>The Pristionchus pacificus genome provides a unique perspective on nematode lifestyle and parasitism.</title>
        <authorList>
            <person name="Dieterich C."/>
            <person name="Clifton S.W."/>
            <person name="Schuster L.N."/>
            <person name="Chinwalla A."/>
            <person name="Delehaunty K."/>
            <person name="Dinkelacker I."/>
            <person name="Fulton L."/>
            <person name="Fulton R."/>
            <person name="Godfrey J."/>
            <person name="Minx P."/>
            <person name="Mitreva M."/>
            <person name="Roeseler W."/>
            <person name="Tian H."/>
            <person name="Witte H."/>
            <person name="Yang S.P."/>
            <person name="Wilson R.K."/>
            <person name="Sommer R.J."/>
        </authorList>
    </citation>
    <scope>NUCLEOTIDE SEQUENCE [LARGE SCALE GENOMIC DNA]</scope>
    <source>
        <strain evidence="3">PS312</strain>
    </source>
</reference>
<dbReference type="PANTHER" id="PTHR46461:SF1">
    <property type="entry name" value="KELCH DOMAIN-CONTAINING PROTEIN 3"/>
    <property type="match status" value="1"/>
</dbReference>
<dbReference type="Pfam" id="PF24681">
    <property type="entry name" value="Kelch_KLHDC2_KLHL20_DRC7"/>
    <property type="match status" value="1"/>
</dbReference>
<organism evidence="2 3">
    <name type="scientific">Pristionchus pacificus</name>
    <name type="common">Parasitic nematode worm</name>
    <dbReference type="NCBI Taxonomy" id="54126"/>
    <lineage>
        <taxon>Eukaryota</taxon>
        <taxon>Metazoa</taxon>
        <taxon>Ecdysozoa</taxon>
        <taxon>Nematoda</taxon>
        <taxon>Chromadorea</taxon>
        <taxon>Rhabditida</taxon>
        <taxon>Rhabditina</taxon>
        <taxon>Diplogasteromorpha</taxon>
        <taxon>Diplogasteroidea</taxon>
        <taxon>Neodiplogasteridae</taxon>
        <taxon>Pristionchus</taxon>
    </lineage>
</organism>
<dbReference type="Proteomes" id="UP000005239">
    <property type="component" value="Unassembled WGS sequence"/>
</dbReference>
<feature type="region of interest" description="Disordered" evidence="1">
    <location>
        <begin position="462"/>
        <end position="486"/>
    </location>
</feature>
<dbReference type="EnsemblMetazoa" id="PPA34520.1">
    <property type="protein sequence ID" value="PPA34520.1"/>
    <property type="gene ID" value="WBGene00272889"/>
</dbReference>